<feature type="region of interest" description="Disordered" evidence="7">
    <location>
        <begin position="1"/>
        <end position="63"/>
    </location>
</feature>
<comment type="similarity">
    <text evidence="2">Belongs to the COA8 family.</text>
</comment>
<feature type="compositionally biased region" description="Low complexity" evidence="7">
    <location>
        <begin position="37"/>
        <end position="63"/>
    </location>
</feature>
<evidence type="ECO:0000313" key="9">
    <source>
        <dbReference type="Proteomes" id="UP001212152"/>
    </source>
</evidence>
<name>A0AAD5TH87_9FUNG</name>
<dbReference type="PANTHER" id="PTHR31107:SF2">
    <property type="entry name" value="CYTOCHROME C OXIDASE ASSEMBLY FACTOR 8"/>
    <property type="match status" value="1"/>
</dbReference>
<dbReference type="AlphaFoldDB" id="A0AAD5TH87"/>
<evidence type="ECO:0000256" key="2">
    <source>
        <dbReference type="ARBA" id="ARBA00005453"/>
    </source>
</evidence>
<gene>
    <name evidence="8" type="primary">APOPT1</name>
    <name evidence="8" type="ORF">HDU87_005301</name>
</gene>
<comment type="subcellular location">
    <subcellularLocation>
        <location evidence="1">Mitochondrion inner membrane</location>
        <topology evidence="1">Peripheral membrane protein</topology>
        <orientation evidence="1">Matrix side</orientation>
    </subcellularLocation>
</comment>
<proteinExistence type="inferred from homology"/>
<dbReference type="InterPro" id="IPR018796">
    <property type="entry name" value="COA8"/>
</dbReference>
<protein>
    <submittedName>
        <fullName evidence="8">Apoptogenic protein 1, mitochondrial</fullName>
    </submittedName>
</protein>
<evidence type="ECO:0000256" key="4">
    <source>
        <dbReference type="ARBA" id="ARBA00022946"/>
    </source>
</evidence>
<sequence>MMPRANAASAVRQLPFRNCSSRRVHTAPPSVSPFPSPAAAAPLSNRSKKSSTSASSSSSSSSSSSAASLATAALLVSSPHPVSHIRLLRFQEPPEGWLTPAEREWRAHREAVQRWHHDFWTENNTHFQREKAEFEANVQRLESRSATPNELSVFYKQYLDSSLERHARYNRALWQSNARMLVLAARAELYALKRVVGNTVAGLDLWWARVGQTIVRVGGGYRAQGITFR</sequence>
<comment type="caution">
    <text evidence="8">The sequence shown here is derived from an EMBL/GenBank/DDBJ whole genome shotgun (WGS) entry which is preliminary data.</text>
</comment>
<keyword evidence="9" id="KW-1185">Reference proteome</keyword>
<reference evidence="8" key="1">
    <citation type="submission" date="2020-05" db="EMBL/GenBank/DDBJ databases">
        <title>Phylogenomic resolution of chytrid fungi.</title>
        <authorList>
            <person name="Stajich J.E."/>
            <person name="Amses K."/>
            <person name="Simmons R."/>
            <person name="Seto K."/>
            <person name="Myers J."/>
            <person name="Bonds A."/>
            <person name="Quandt C.A."/>
            <person name="Barry K."/>
            <person name="Liu P."/>
            <person name="Grigoriev I."/>
            <person name="Longcore J.E."/>
            <person name="James T.Y."/>
        </authorList>
    </citation>
    <scope>NUCLEOTIDE SEQUENCE</scope>
    <source>
        <strain evidence="8">JEL0379</strain>
    </source>
</reference>
<evidence type="ECO:0000313" key="8">
    <source>
        <dbReference type="EMBL" id="KAJ3176432.1"/>
    </source>
</evidence>
<evidence type="ECO:0000256" key="5">
    <source>
        <dbReference type="ARBA" id="ARBA00023128"/>
    </source>
</evidence>
<dbReference type="PANTHER" id="PTHR31107">
    <property type="entry name" value="APOPTOGENIC PROTEIN 1, MITOCHONDRIAL"/>
    <property type="match status" value="1"/>
</dbReference>
<accession>A0AAD5TH87</accession>
<evidence type="ECO:0000256" key="6">
    <source>
        <dbReference type="ARBA" id="ARBA00023136"/>
    </source>
</evidence>
<dbReference type="GO" id="GO:0097193">
    <property type="term" value="P:intrinsic apoptotic signaling pathway"/>
    <property type="evidence" value="ECO:0007669"/>
    <property type="project" value="InterPro"/>
</dbReference>
<keyword evidence="6" id="KW-0472">Membrane</keyword>
<dbReference type="Proteomes" id="UP001212152">
    <property type="component" value="Unassembled WGS sequence"/>
</dbReference>
<evidence type="ECO:0000256" key="7">
    <source>
        <dbReference type="SAM" id="MobiDB-lite"/>
    </source>
</evidence>
<dbReference type="GO" id="GO:0005743">
    <property type="term" value="C:mitochondrial inner membrane"/>
    <property type="evidence" value="ECO:0007669"/>
    <property type="project" value="UniProtKB-SubCell"/>
</dbReference>
<keyword evidence="4" id="KW-0809">Transit peptide</keyword>
<evidence type="ECO:0000256" key="3">
    <source>
        <dbReference type="ARBA" id="ARBA00022792"/>
    </source>
</evidence>
<keyword evidence="3" id="KW-0999">Mitochondrion inner membrane</keyword>
<dbReference type="EMBL" id="JADGJQ010000041">
    <property type="protein sequence ID" value="KAJ3176432.1"/>
    <property type="molecule type" value="Genomic_DNA"/>
</dbReference>
<dbReference type="Pfam" id="PF10231">
    <property type="entry name" value="COA8"/>
    <property type="match status" value="1"/>
</dbReference>
<organism evidence="8 9">
    <name type="scientific">Geranomyces variabilis</name>
    <dbReference type="NCBI Taxonomy" id="109894"/>
    <lineage>
        <taxon>Eukaryota</taxon>
        <taxon>Fungi</taxon>
        <taxon>Fungi incertae sedis</taxon>
        <taxon>Chytridiomycota</taxon>
        <taxon>Chytridiomycota incertae sedis</taxon>
        <taxon>Chytridiomycetes</taxon>
        <taxon>Spizellomycetales</taxon>
        <taxon>Powellomycetaceae</taxon>
        <taxon>Geranomyces</taxon>
    </lineage>
</organism>
<keyword evidence="5" id="KW-0496">Mitochondrion</keyword>
<evidence type="ECO:0000256" key="1">
    <source>
        <dbReference type="ARBA" id="ARBA00004443"/>
    </source>
</evidence>